<dbReference type="EC" id="2.7.13.3" evidence="3"/>
<evidence type="ECO:0000313" key="17">
    <source>
        <dbReference type="Proteomes" id="UP000258927"/>
    </source>
</evidence>
<comment type="catalytic activity">
    <reaction evidence="1">
        <text>ATP + protein L-histidine = ADP + protein N-phospho-L-histidine.</text>
        <dbReference type="EC" id="2.7.13.3"/>
    </reaction>
</comment>
<reference evidence="16 17" key="1">
    <citation type="submission" date="2017-05" db="EMBL/GenBank/DDBJ databases">
        <title>Genome Analysis of Maritalea myrionectae HL2708#5.</title>
        <authorList>
            <consortium name="Cotde Inc.-PKNU"/>
            <person name="Jang D."/>
            <person name="Oh H.-M."/>
        </authorList>
    </citation>
    <scope>NUCLEOTIDE SEQUENCE [LARGE SCALE GENOMIC DNA]</scope>
    <source>
        <strain evidence="16 17">HL2708#5</strain>
    </source>
</reference>
<dbReference type="FunFam" id="3.30.565.10:FF:000006">
    <property type="entry name" value="Sensor histidine kinase WalK"/>
    <property type="match status" value="1"/>
</dbReference>
<evidence type="ECO:0000256" key="6">
    <source>
        <dbReference type="ARBA" id="ARBA00022692"/>
    </source>
</evidence>
<dbReference type="PROSITE" id="PS50839">
    <property type="entry name" value="CHASE"/>
    <property type="match status" value="1"/>
</dbReference>
<dbReference type="STRING" id="1122213.GCA_000423365_00910"/>
<dbReference type="Pfam" id="PF00512">
    <property type="entry name" value="HisKA"/>
    <property type="match status" value="1"/>
</dbReference>
<proteinExistence type="predicted"/>
<dbReference type="GO" id="GO:0009927">
    <property type="term" value="F:histidine phosphotransfer kinase activity"/>
    <property type="evidence" value="ECO:0007669"/>
    <property type="project" value="TreeGrafter"/>
</dbReference>
<feature type="transmembrane region" description="Helical" evidence="11">
    <location>
        <begin position="197"/>
        <end position="217"/>
    </location>
</feature>
<dbReference type="PROSITE" id="PS50109">
    <property type="entry name" value="HIS_KIN"/>
    <property type="match status" value="1"/>
</dbReference>
<keyword evidence="7" id="KW-0418">Kinase</keyword>
<keyword evidence="4" id="KW-0597">Phosphoprotein</keyword>
<dbReference type="EMBL" id="CP021330">
    <property type="protein sequence ID" value="AVX05724.1"/>
    <property type="molecule type" value="Genomic_DNA"/>
</dbReference>
<dbReference type="KEGG" id="mmyr:MXMO3_03218"/>
<evidence type="ECO:0000259" key="13">
    <source>
        <dbReference type="PROSITE" id="PS50112"/>
    </source>
</evidence>
<organism evidence="16 17">
    <name type="scientific">Maritalea myrionectae</name>
    <dbReference type="NCBI Taxonomy" id="454601"/>
    <lineage>
        <taxon>Bacteria</taxon>
        <taxon>Pseudomonadati</taxon>
        <taxon>Pseudomonadota</taxon>
        <taxon>Alphaproteobacteria</taxon>
        <taxon>Hyphomicrobiales</taxon>
        <taxon>Devosiaceae</taxon>
        <taxon>Maritalea</taxon>
    </lineage>
</organism>
<dbReference type="PANTHER" id="PTHR43047:SF72">
    <property type="entry name" value="OSMOSENSING HISTIDINE PROTEIN KINASE SLN1"/>
    <property type="match status" value="1"/>
</dbReference>
<dbReference type="InterPro" id="IPR005467">
    <property type="entry name" value="His_kinase_dom"/>
</dbReference>
<dbReference type="CDD" id="cd16922">
    <property type="entry name" value="HATPase_EvgS-ArcB-TorS-like"/>
    <property type="match status" value="1"/>
</dbReference>
<dbReference type="GO" id="GO:0006355">
    <property type="term" value="P:regulation of DNA-templated transcription"/>
    <property type="evidence" value="ECO:0007669"/>
    <property type="project" value="InterPro"/>
</dbReference>
<dbReference type="RefSeq" id="WP_117396519.1">
    <property type="nucleotide sequence ID" value="NZ_CP021330.1"/>
</dbReference>
<dbReference type="SMART" id="SM00387">
    <property type="entry name" value="HATPase_c"/>
    <property type="match status" value="1"/>
</dbReference>
<feature type="domain" description="PAS" evidence="13">
    <location>
        <begin position="665"/>
        <end position="734"/>
    </location>
</feature>
<evidence type="ECO:0000256" key="11">
    <source>
        <dbReference type="SAM" id="Phobius"/>
    </source>
</evidence>
<name>A0A2R4MII4_9HYPH</name>
<keyword evidence="6 11" id="KW-0812">Transmembrane</keyword>
<protein>
    <recommendedName>
        <fullName evidence="3">histidine kinase</fullName>
        <ecNumber evidence="3">2.7.13.3</ecNumber>
    </recommendedName>
</protein>
<dbReference type="InterPro" id="IPR003661">
    <property type="entry name" value="HisK_dim/P_dom"/>
</dbReference>
<dbReference type="FunFam" id="1.10.287.130:FF:000001">
    <property type="entry name" value="Two-component sensor histidine kinase"/>
    <property type="match status" value="1"/>
</dbReference>
<dbReference type="Gene3D" id="3.30.450.20">
    <property type="entry name" value="PAS domain"/>
    <property type="match status" value="2"/>
</dbReference>
<feature type="transmembrane region" description="Helical" evidence="11">
    <location>
        <begin position="125"/>
        <end position="148"/>
    </location>
</feature>
<keyword evidence="9" id="KW-0902">Two-component regulatory system</keyword>
<keyword evidence="5" id="KW-0808">Transferase</keyword>
<dbReference type="InterPro" id="IPR013767">
    <property type="entry name" value="PAS_fold"/>
</dbReference>
<evidence type="ECO:0000256" key="7">
    <source>
        <dbReference type="ARBA" id="ARBA00022777"/>
    </source>
</evidence>
<dbReference type="SMART" id="SM00086">
    <property type="entry name" value="PAC"/>
    <property type="match status" value="2"/>
</dbReference>
<dbReference type="InterPro" id="IPR004358">
    <property type="entry name" value="Sig_transdc_His_kin-like_C"/>
</dbReference>
<dbReference type="SUPFAM" id="SSF55785">
    <property type="entry name" value="PYP-like sensor domain (PAS domain)"/>
    <property type="match status" value="2"/>
</dbReference>
<evidence type="ECO:0000256" key="5">
    <source>
        <dbReference type="ARBA" id="ARBA00022679"/>
    </source>
</evidence>
<evidence type="ECO:0000256" key="4">
    <source>
        <dbReference type="ARBA" id="ARBA00022553"/>
    </source>
</evidence>
<evidence type="ECO:0000259" key="15">
    <source>
        <dbReference type="PROSITE" id="PS50839"/>
    </source>
</evidence>
<comment type="subcellular location">
    <subcellularLocation>
        <location evidence="2">Membrane</location>
    </subcellularLocation>
</comment>
<dbReference type="Gene3D" id="3.30.450.350">
    <property type="entry name" value="CHASE domain"/>
    <property type="match status" value="1"/>
</dbReference>
<dbReference type="InterPro" id="IPR036097">
    <property type="entry name" value="HisK_dim/P_sf"/>
</dbReference>
<dbReference type="SUPFAM" id="SSF47384">
    <property type="entry name" value="Homodimeric domain of signal transducing histidine kinase"/>
    <property type="match status" value="1"/>
</dbReference>
<keyword evidence="8 11" id="KW-1133">Transmembrane helix</keyword>
<sequence>MNMISNRKKTLFGAILMALGVVASLYLTAHYENIPLIWIPTGIATWMFLTCQKRCAIALLVGMLVGTSGYFLLIDWIGGPNLKPAIVLLIAASSMAFAAIVSNVIQRYFMVKTGGIFATHKVQPVIIAVVGCIALSLAIAWIIVSFLGGTADSILLATLKIFASNTLGIIALFPLIIGKVQLEFFRETNRTRNRREYLAIAVLVFAIFAATVFAWHATSTSQFEKNTARFDALTEESEKALKNRLLSYEDAILGGAGLFYASEEVNRAEWRQYVSALDVVNRYPGINGIGYIGRVDVDDLERYIANERSSGMPDFRSHPEVDHDTHYVITFIEPVEINGPAVGLNIAFETNRRTAADLAATTGKSAITQRILLVQDAEKTPGFLLLYPIYSTGVFDELTNPETDLQGWVYAPFIGKNLLGDLTASQGQQFNVSIYDGATTNKNQLIYAESETQDAKAAEPPHFKKVRTFNVMQQDWTIEWTSTKSFEASTIDFQAELILITGIVIGGLLGLMLVSIAHRAASIQTEVDRKTREINKARGGLQAVLDTVVDGIVEISAGGRILAFNPSAEHIFGYAAADVIGKPFHTLLLKRDHSKMKAYLEGESRWLEENGMANGITITGVRKDKSTFPMELGASAFDLDDVRRYVASVRDITEQVEAQRALELSERTFRQTLENAPIAALSISPQRELIHMNKTANDMLEYSMEELQDPSILLAHPDDMDVDAEQLLSLANGSAQNFVVEKRLITKSGQTIWVEQHVSPVYNADGSIKYFIKQMINLTERKKTERIKNEFIATVSHELRTPITSISGSLSLILGAFKDEISPKVHGLLTIAQRNSTRLIALVNDILDMEKLGNGGMHYEIANVQLNELLPQIVEDNRSYAATFEADLKLEAVDAGLYINVDKWRFNQVLSNFISNAIKFSPAGGTVKVRADQNGDYARISVSDNGIGISDEFRNRIFTKFAQADSSTTREKSGTGLGLMISKQLVEQMDGRIGYTSEPNVETVFWVEFKLAAHENEDGESIRKAG</sequence>
<evidence type="ECO:0000256" key="1">
    <source>
        <dbReference type="ARBA" id="ARBA00000085"/>
    </source>
</evidence>
<dbReference type="Pfam" id="PF13426">
    <property type="entry name" value="PAS_9"/>
    <property type="match status" value="1"/>
</dbReference>
<evidence type="ECO:0000256" key="10">
    <source>
        <dbReference type="ARBA" id="ARBA00023136"/>
    </source>
</evidence>
<dbReference type="GO" id="GO:0005886">
    <property type="term" value="C:plasma membrane"/>
    <property type="evidence" value="ECO:0007669"/>
    <property type="project" value="TreeGrafter"/>
</dbReference>
<dbReference type="SUPFAM" id="SSF55874">
    <property type="entry name" value="ATPase domain of HSP90 chaperone/DNA topoisomerase II/histidine kinase"/>
    <property type="match status" value="1"/>
</dbReference>
<keyword evidence="10 11" id="KW-0472">Membrane</keyword>
<feature type="transmembrane region" description="Helical" evidence="11">
    <location>
        <begin position="33"/>
        <end position="49"/>
    </location>
</feature>
<dbReference type="Proteomes" id="UP000258927">
    <property type="component" value="Chromosome"/>
</dbReference>
<dbReference type="GO" id="GO:0000155">
    <property type="term" value="F:phosphorelay sensor kinase activity"/>
    <property type="evidence" value="ECO:0007669"/>
    <property type="project" value="InterPro"/>
</dbReference>
<accession>A0A2R4MII4</accession>
<evidence type="ECO:0000256" key="2">
    <source>
        <dbReference type="ARBA" id="ARBA00004370"/>
    </source>
</evidence>
<dbReference type="InterPro" id="IPR036890">
    <property type="entry name" value="HATPase_C_sf"/>
</dbReference>
<feature type="domain" description="PAS" evidence="13">
    <location>
        <begin position="537"/>
        <end position="601"/>
    </location>
</feature>
<dbReference type="PROSITE" id="PS50113">
    <property type="entry name" value="PAC"/>
    <property type="match status" value="1"/>
</dbReference>
<feature type="domain" description="CHASE" evidence="15">
    <location>
        <begin position="261"/>
        <end position="479"/>
    </location>
</feature>
<dbReference type="InterPro" id="IPR001610">
    <property type="entry name" value="PAC"/>
</dbReference>
<dbReference type="InterPro" id="IPR035965">
    <property type="entry name" value="PAS-like_dom_sf"/>
</dbReference>
<dbReference type="Pfam" id="PF00989">
    <property type="entry name" value="PAS"/>
    <property type="match status" value="1"/>
</dbReference>
<evidence type="ECO:0000313" key="16">
    <source>
        <dbReference type="EMBL" id="AVX05724.1"/>
    </source>
</evidence>
<dbReference type="Gene3D" id="1.10.287.130">
    <property type="match status" value="1"/>
</dbReference>
<keyword evidence="17" id="KW-1185">Reference proteome</keyword>
<evidence type="ECO:0000259" key="12">
    <source>
        <dbReference type="PROSITE" id="PS50109"/>
    </source>
</evidence>
<dbReference type="Gene3D" id="3.30.565.10">
    <property type="entry name" value="Histidine kinase-like ATPase, C-terminal domain"/>
    <property type="match status" value="1"/>
</dbReference>
<dbReference type="AlphaFoldDB" id="A0A2R4MII4"/>
<feature type="transmembrane region" description="Helical" evidence="11">
    <location>
        <begin position="56"/>
        <end position="79"/>
    </location>
</feature>
<dbReference type="SMART" id="SM00388">
    <property type="entry name" value="HisKA"/>
    <property type="match status" value="1"/>
</dbReference>
<feature type="domain" description="PAC" evidence="14">
    <location>
        <begin position="738"/>
        <end position="790"/>
    </location>
</feature>
<dbReference type="PRINTS" id="PR00344">
    <property type="entry name" value="BCTRLSENSOR"/>
</dbReference>
<dbReference type="PROSITE" id="PS50112">
    <property type="entry name" value="PAS"/>
    <property type="match status" value="2"/>
</dbReference>
<dbReference type="Pfam" id="PF02518">
    <property type="entry name" value="HATPase_c"/>
    <property type="match status" value="1"/>
</dbReference>
<dbReference type="InterPro" id="IPR006189">
    <property type="entry name" value="CHASE_dom"/>
</dbReference>
<dbReference type="SMART" id="SM01079">
    <property type="entry name" value="CHASE"/>
    <property type="match status" value="1"/>
</dbReference>
<dbReference type="InterPro" id="IPR003594">
    <property type="entry name" value="HATPase_dom"/>
</dbReference>
<evidence type="ECO:0000256" key="9">
    <source>
        <dbReference type="ARBA" id="ARBA00023012"/>
    </source>
</evidence>
<evidence type="ECO:0000259" key="14">
    <source>
        <dbReference type="PROSITE" id="PS50113"/>
    </source>
</evidence>
<feature type="transmembrane region" description="Helical" evidence="11">
    <location>
        <begin position="85"/>
        <end position="105"/>
    </location>
</feature>
<gene>
    <name evidence="16" type="ORF">MXMO3_03218</name>
</gene>
<evidence type="ECO:0000256" key="8">
    <source>
        <dbReference type="ARBA" id="ARBA00022989"/>
    </source>
</evidence>
<dbReference type="CDD" id="cd00082">
    <property type="entry name" value="HisKA"/>
    <property type="match status" value="1"/>
</dbReference>
<dbReference type="PANTHER" id="PTHR43047">
    <property type="entry name" value="TWO-COMPONENT HISTIDINE PROTEIN KINASE"/>
    <property type="match status" value="1"/>
</dbReference>
<dbReference type="SMART" id="SM00091">
    <property type="entry name" value="PAS"/>
    <property type="match status" value="2"/>
</dbReference>
<dbReference type="InterPro" id="IPR042240">
    <property type="entry name" value="CHASE_sf"/>
</dbReference>
<dbReference type="Pfam" id="PF03924">
    <property type="entry name" value="CHASE"/>
    <property type="match status" value="1"/>
</dbReference>
<dbReference type="InterPro" id="IPR000014">
    <property type="entry name" value="PAS"/>
</dbReference>
<evidence type="ECO:0000256" key="3">
    <source>
        <dbReference type="ARBA" id="ARBA00012438"/>
    </source>
</evidence>
<dbReference type="InterPro" id="IPR000700">
    <property type="entry name" value="PAS-assoc_C"/>
</dbReference>
<dbReference type="NCBIfam" id="TIGR00229">
    <property type="entry name" value="sensory_box"/>
    <property type="match status" value="2"/>
</dbReference>
<feature type="domain" description="Histidine kinase" evidence="12">
    <location>
        <begin position="794"/>
        <end position="1013"/>
    </location>
</feature>
<feature type="transmembrane region" description="Helical" evidence="11">
    <location>
        <begin position="154"/>
        <end position="177"/>
    </location>
</feature>
<dbReference type="CDD" id="cd00130">
    <property type="entry name" value="PAS"/>
    <property type="match status" value="2"/>
</dbReference>